<evidence type="ECO:0000256" key="9">
    <source>
        <dbReference type="ARBA" id="ARBA00049893"/>
    </source>
</evidence>
<comment type="catalytic activity">
    <reaction evidence="9">
        <text>S-methyl-5'-thioadenosine + phosphate = 5-(methylsulfanyl)-alpha-D-ribose 1-phosphate + adenine</text>
        <dbReference type="Rhea" id="RHEA:11852"/>
        <dbReference type="ChEBI" id="CHEBI:16708"/>
        <dbReference type="ChEBI" id="CHEBI:17509"/>
        <dbReference type="ChEBI" id="CHEBI:43474"/>
        <dbReference type="ChEBI" id="CHEBI:58533"/>
        <dbReference type="EC" id="2.4.2.28"/>
    </reaction>
    <physiologicalReaction direction="left-to-right" evidence="9">
        <dbReference type="Rhea" id="RHEA:11853"/>
    </physiologicalReaction>
</comment>
<dbReference type="PANTHER" id="PTHR30616:SF2">
    <property type="entry name" value="PURINE NUCLEOSIDE PHOSPHORYLASE LACC1"/>
    <property type="match status" value="1"/>
</dbReference>
<keyword evidence="3" id="KW-0808">Transferase</keyword>
<keyword evidence="4" id="KW-0479">Metal-binding</keyword>
<reference evidence="12" key="1">
    <citation type="submission" date="2023-07" db="EMBL/GenBank/DDBJ databases">
        <title>Marinomonas vulgaris A79, complete genome.</title>
        <authorList>
            <person name="Ying J.-J."/>
        </authorList>
    </citation>
    <scope>NUCLEOTIDE SEQUENCE [LARGE SCALE GENOMIC DNA]</scope>
    <source>
        <strain evidence="12">A79</strain>
    </source>
</reference>
<accession>A0ABS5HED5</accession>
<keyword evidence="5" id="KW-0378">Hydrolase</keyword>
<dbReference type="NCBIfam" id="TIGR00726">
    <property type="entry name" value="peptidoglycan editing factor PgeF"/>
    <property type="match status" value="1"/>
</dbReference>
<keyword evidence="12" id="KW-1185">Reference proteome</keyword>
<evidence type="ECO:0000256" key="8">
    <source>
        <dbReference type="ARBA" id="ARBA00048968"/>
    </source>
</evidence>
<dbReference type="InterPro" id="IPR038371">
    <property type="entry name" value="Cu_polyphenol_OxRdtase_sf"/>
</dbReference>
<dbReference type="InterPro" id="IPR003730">
    <property type="entry name" value="Cu_polyphenol_OxRdtase"/>
</dbReference>
<dbReference type="CDD" id="cd16833">
    <property type="entry name" value="YfiH"/>
    <property type="match status" value="1"/>
</dbReference>
<dbReference type="Proteomes" id="UP000679722">
    <property type="component" value="Unassembled WGS sequence"/>
</dbReference>
<comment type="similarity">
    <text evidence="2 10">Belongs to the purine nucleoside phosphorylase YfiH/LACC1 family.</text>
</comment>
<evidence type="ECO:0000256" key="1">
    <source>
        <dbReference type="ARBA" id="ARBA00000553"/>
    </source>
</evidence>
<evidence type="ECO:0000313" key="12">
    <source>
        <dbReference type="Proteomes" id="UP000679722"/>
    </source>
</evidence>
<dbReference type="Gene3D" id="3.60.140.10">
    <property type="entry name" value="CNF1/YfiH-like putative cysteine hydrolases"/>
    <property type="match status" value="1"/>
</dbReference>
<evidence type="ECO:0000256" key="7">
    <source>
        <dbReference type="ARBA" id="ARBA00047989"/>
    </source>
</evidence>
<name>A0ABS5HED5_9GAMM</name>
<evidence type="ECO:0000313" key="11">
    <source>
        <dbReference type="EMBL" id="MBR7890020.1"/>
    </source>
</evidence>
<dbReference type="InterPro" id="IPR011324">
    <property type="entry name" value="Cytotoxic_necrot_fac-like_cat"/>
</dbReference>
<keyword evidence="6" id="KW-0862">Zinc</keyword>
<evidence type="ECO:0000256" key="10">
    <source>
        <dbReference type="RuleBase" id="RU361274"/>
    </source>
</evidence>
<dbReference type="SUPFAM" id="SSF64438">
    <property type="entry name" value="CNF1/YfiH-like putative cysteine hydrolases"/>
    <property type="match status" value="1"/>
</dbReference>
<comment type="catalytic activity">
    <reaction evidence="1">
        <text>inosine + phosphate = alpha-D-ribose 1-phosphate + hypoxanthine</text>
        <dbReference type="Rhea" id="RHEA:27646"/>
        <dbReference type="ChEBI" id="CHEBI:17368"/>
        <dbReference type="ChEBI" id="CHEBI:17596"/>
        <dbReference type="ChEBI" id="CHEBI:43474"/>
        <dbReference type="ChEBI" id="CHEBI:57720"/>
        <dbReference type="EC" id="2.4.2.1"/>
    </reaction>
    <physiologicalReaction direction="left-to-right" evidence="1">
        <dbReference type="Rhea" id="RHEA:27647"/>
    </physiologicalReaction>
</comment>
<proteinExistence type="inferred from homology"/>
<dbReference type="PANTHER" id="PTHR30616">
    <property type="entry name" value="UNCHARACTERIZED PROTEIN YFIH"/>
    <property type="match status" value="1"/>
</dbReference>
<evidence type="ECO:0000256" key="6">
    <source>
        <dbReference type="ARBA" id="ARBA00022833"/>
    </source>
</evidence>
<evidence type="ECO:0000256" key="5">
    <source>
        <dbReference type="ARBA" id="ARBA00022801"/>
    </source>
</evidence>
<sequence length="251" mass="27164">MASNRLAYISPHWPAPTSVRAYVSTRIGGVSEAPFDQLNLGAHVQDDPKAVAQNRALFSSYIDMPDSVQWLNQVHGTDVVTLPYQGIALPESADAAFSRTARQVCAVLTADCLPVFFCDASGSQVAVAHAGWRGLCDGVLESTLARFDDKSQVMVWLGPAIGPAAFEVGSDVKEAFEAIQQDAQAAFVPGENAGKWLGNLYLLATLRLQAAGVTQIYGGDHCTFTDTERFYSYRREGKTGRMASVIWLDNQ</sequence>
<evidence type="ECO:0000256" key="3">
    <source>
        <dbReference type="ARBA" id="ARBA00022679"/>
    </source>
</evidence>
<evidence type="ECO:0000256" key="2">
    <source>
        <dbReference type="ARBA" id="ARBA00007353"/>
    </source>
</evidence>
<dbReference type="EMBL" id="JAGSSV010000026">
    <property type="protein sequence ID" value="MBR7890020.1"/>
    <property type="molecule type" value="Genomic_DNA"/>
</dbReference>
<dbReference type="RefSeq" id="WP_211537444.1">
    <property type="nucleotide sequence ID" value="NZ_JAGSSV010000026.1"/>
</dbReference>
<evidence type="ECO:0000256" key="4">
    <source>
        <dbReference type="ARBA" id="ARBA00022723"/>
    </source>
</evidence>
<gene>
    <name evidence="11" type="primary">pgeF</name>
    <name evidence="11" type="ORF">J9B83_13990</name>
</gene>
<dbReference type="Pfam" id="PF02578">
    <property type="entry name" value="Cu-oxidase_4"/>
    <property type="match status" value="1"/>
</dbReference>
<protein>
    <recommendedName>
        <fullName evidence="10">Purine nucleoside phosphorylase</fullName>
    </recommendedName>
</protein>
<organism evidence="11 12">
    <name type="scientific">Marinomonas vulgaris</name>
    <dbReference type="NCBI Taxonomy" id="2823372"/>
    <lineage>
        <taxon>Bacteria</taxon>
        <taxon>Pseudomonadati</taxon>
        <taxon>Pseudomonadota</taxon>
        <taxon>Gammaproteobacteria</taxon>
        <taxon>Oceanospirillales</taxon>
        <taxon>Oceanospirillaceae</taxon>
        <taxon>Marinomonas</taxon>
    </lineage>
</organism>
<comment type="caution">
    <text evidence="11">The sequence shown here is derived from an EMBL/GenBank/DDBJ whole genome shotgun (WGS) entry which is preliminary data.</text>
</comment>
<comment type="catalytic activity">
    <reaction evidence="8">
        <text>adenosine + phosphate = alpha-D-ribose 1-phosphate + adenine</text>
        <dbReference type="Rhea" id="RHEA:27642"/>
        <dbReference type="ChEBI" id="CHEBI:16335"/>
        <dbReference type="ChEBI" id="CHEBI:16708"/>
        <dbReference type="ChEBI" id="CHEBI:43474"/>
        <dbReference type="ChEBI" id="CHEBI:57720"/>
        <dbReference type="EC" id="2.4.2.1"/>
    </reaction>
    <physiologicalReaction direction="left-to-right" evidence="8">
        <dbReference type="Rhea" id="RHEA:27643"/>
    </physiologicalReaction>
</comment>
<comment type="catalytic activity">
    <reaction evidence="7">
        <text>adenosine + H2O + H(+) = inosine + NH4(+)</text>
        <dbReference type="Rhea" id="RHEA:24408"/>
        <dbReference type="ChEBI" id="CHEBI:15377"/>
        <dbReference type="ChEBI" id="CHEBI:15378"/>
        <dbReference type="ChEBI" id="CHEBI:16335"/>
        <dbReference type="ChEBI" id="CHEBI:17596"/>
        <dbReference type="ChEBI" id="CHEBI:28938"/>
        <dbReference type="EC" id="3.5.4.4"/>
    </reaction>
    <physiologicalReaction direction="left-to-right" evidence="7">
        <dbReference type="Rhea" id="RHEA:24409"/>
    </physiologicalReaction>
</comment>